<evidence type="ECO:0000256" key="3">
    <source>
        <dbReference type="ARBA" id="ARBA00005043"/>
    </source>
</evidence>
<organism evidence="10 11">
    <name type="scientific">Asparagus officinalis</name>
    <name type="common">Garden asparagus</name>
    <dbReference type="NCBI Taxonomy" id="4686"/>
    <lineage>
        <taxon>Eukaryota</taxon>
        <taxon>Viridiplantae</taxon>
        <taxon>Streptophyta</taxon>
        <taxon>Embryophyta</taxon>
        <taxon>Tracheophyta</taxon>
        <taxon>Spermatophyta</taxon>
        <taxon>Magnoliopsida</taxon>
        <taxon>Liliopsida</taxon>
        <taxon>Asparagales</taxon>
        <taxon>Asparagaceae</taxon>
        <taxon>Asparagoideae</taxon>
        <taxon>Asparagus</taxon>
    </lineage>
</organism>
<dbReference type="PANTHER" id="PTHR15641:SF1">
    <property type="entry name" value="ELONGATOR COMPLEX PROTEIN 5"/>
    <property type="match status" value="1"/>
</dbReference>
<dbReference type="OMA" id="FQVLDCY"/>
<gene>
    <name evidence="10" type="ORF">A4U43_C02F1960</name>
</gene>
<dbReference type="PANTHER" id="PTHR15641">
    <property type="entry name" value="ELONGATOR COMPLEX PROTEIN 5"/>
    <property type="match status" value="1"/>
</dbReference>
<sequence>MAEATSRSLRDGSLEGEHCPALTIKDSRQSPLGSHAFNHFLSSLASNISASKSQARGLVLVALSKSPAFYFNLLRSKGIDADLVRVLDCYSDPFGWKDRILKLGSDQRDSVKGPVTEFKDVKDTSKLLSSILDVGRGFVGDGKARFAVAIDSVSVILRHSPLSAVASLISTLRSHDRVSCMFWLIHSDLHEPRASSALEYISTMVASLEATVEVTEGIKNPENLFGLEQNSHRGKFQARLKRRNGRVKLLHEDFHMEQGGIKFTAVSSENTAVNQSLVPKVQFNLQLSEKEKDDRAKVVLPFEHQGNRKTVQIYDGRRSLSEGKDPHSMHLSALSAERNNETKGTGEIHYIRDSDDEAPDSDEDPDDDLDI</sequence>
<comment type="pathway">
    <text evidence="3">tRNA modification; 5-methoxycarbonylmethyl-2-thiouridine-tRNA biosynthesis.</text>
</comment>
<evidence type="ECO:0000256" key="2">
    <source>
        <dbReference type="ARBA" id="ARBA00004496"/>
    </source>
</evidence>
<evidence type="ECO:0000256" key="8">
    <source>
        <dbReference type="ARBA" id="ARBA00023242"/>
    </source>
</evidence>
<feature type="compositionally biased region" description="Basic and acidic residues" evidence="9">
    <location>
        <begin position="338"/>
        <end position="353"/>
    </location>
</feature>
<dbReference type="UniPathway" id="UPA00988"/>
<keyword evidence="8" id="KW-0539">Nucleus</keyword>
<evidence type="ECO:0000256" key="1">
    <source>
        <dbReference type="ARBA" id="ARBA00004123"/>
    </source>
</evidence>
<evidence type="ECO:0000256" key="5">
    <source>
        <dbReference type="ARBA" id="ARBA00020264"/>
    </source>
</evidence>
<keyword evidence="7" id="KW-0819">tRNA processing</keyword>
<evidence type="ECO:0000256" key="7">
    <source>
        <dbReference type="ARBA" id="ARBA00022694"/>
    </source>
</evidence>
<dbReference type="EMBL" id="CM007382">
    <property type="protein sequence ID" value="ONK76988.1"/>
    <property type="molecule type" value="Genomic_DNA"/>
</dbReference>
<proteinExistence type="inferred from homology"/>
<dbReference type="GO" id="GO:0033588">
    <property type="term" value="C:elongator holoenzyme complex"/>
    <property type="evidence" value="ECO:0007669"/>
    <property type="project" value="EnsemblPlants"/>
</dbReference>
<evidence type="ECO:0000256" key="4">
    <source>
        <dbReference type="ARBA" id="ARBA00009567"/>
    </source>
</evidence>
<dbReference type="Gramene" id="ONK76988">
    <property type="protein sequence ID" value="ONK76988"/>
    <property type="gene ID" value="A4U43_C02F1960"/>
</dbReference>
<evidence type="ECO:0000313" key="11">
    <source>
        <dbReference type="Proteomes" id="UP000243459"/>
    </source>
</evidence>
<keyword evidence="6" id="KW-0963">Cytoplasm</keyword>
<evidence type="ECO:0000256" key="9">
    <source>
        <dbReference type="SAM" id="MobiDB-lite"/>
    </source>
</evidence>
<protein>
    <recommendedName>
        <fullName evidence="5">Elongator complex protein 5</fullName>
    </recommendedName>
</protein>
<dbReference type="GO" id="GO:0000049">
    <property type="term" value="F:tRNA binding"/>
    <property type="evidence" value="ECO:0007669"/>
    <property type="project" value="TreeGrafter"/>
</dbReference>
<feature type="region of interest" description="Disordered" evidence="9">
    <location>
        <begin position="333"/>
        <end position="371"/>
    </location>
</feature>
<dbReference type="OrthoDB" id="166907at2759"/>
<dbReference type="AlphaFoldDB" id="A0A5P1FF52"/>
<dbReference type="InterPro" id="IPR019519">
    <property type="entry name" value="Elp5"/>
</dbReference>
<feature type="compositionally biased region" description="Acidic residues" evidence="9">
    <location>
        <begin position="354"/>
        <end position="371"/>
    </location>
</feature>
<keyword evidence="11" id="KW-1185">Reference proteome</keyword>
<accession>A0A5P1FF52</accession>
<comment type="subcellular location">
    <subcellularLocation>
        <location evidence="2">Cytoplasm</location>
    </subcellularLocation>
    <subcellularLocation>
        <location evidence="1">Nucleus</location>
    </subcellularLocation>
</comment>
<dbReference type="GO" id="GO:0002098">
    <property type="term" value="P:tRNA wobble uridine modification"/>
    <property type="evidence" value="ECO:0007669"/>
    <property type="project" value="InterPro"/>
</dbReference>
<comment type="similarity">
    <text evidence="4">Belongs to the ELP5 family.</text>
</comment>
<name>A0A5P1FF52_ASPOF</name>
<dbReference type="CDD" id="cd19496">
    <property type="entry name" value="Elp5"/>
    <property type="match status" value="1"/>
</dbReference>
<dbReference type="GO" id="GO:0005829">
    <property type="term" value="C:cytosol"/>
    <property type="evidence" value="ECO:0007669"/>
    <property type="project" value="TreeGrafter"/>
</dbReference>
<dbReference type="GO" id="GO:0005634">
    <property type="term" value="C:nucleus"/>
    <property type="evidence" value="ECO:0007669"/>
    <property type="project" value="UniProtKB-SubCell"/>
</dbReference>
<evidence type="ECO:0000256" key="6">
    <source>
        <dbReference type="ARBA" id="ARBA00022490"/>
    </source>
</evidence>
<dbReference type="Proteomes" id="UP000243459">
    <property type="component" value="Chromosome 2"/>
</dbReference>
<reference evidence="11" key="1">
    <citation type="journal article" date="2017" name="Nat. Commun.">
        <title>The asparagus genome sheds light on the origin and evolution of a young Y chromosome.</title>
        <authorList>
            <person name="Harkess A."/>
            <person name="Zhou J."/>
            <person name="Xu C."/>
            <person name="Bowers J.E."/>
            <person name="Van der Hulst R."/>
            <person name="Ayyampalayam S."/>
            <person name="Mercati F."/>
            <person name="Riccardi P."/>
            <person name="McKain M.R."/>
            <person name="Kakrana A."/>
            <person name="Tang H."/>
            <person name="Ray J."/>
            <person name="Groenendijk J."/>
            <person name="Arikit S."/>
            <person name="Mathioni S.M."/>
            <person name="Nakano M."/>
            <person name="Shan H."/>
            <person name="Telgmann-Rauber A."/>
            <person name="Kanno A."/>
            <person name="Yue Z."/>
            <person name="Chen H."/>
            <person name="Li W."/>
            <person name="Chen Y."/>
            <person name="Xu X."/>
            <person name="Zhang Y."/>
            <person name="Luo S."/>
            <person name="Chen H."/>
            <person name="Gao J."/>
            <person name="Mao Z."/>
            <person name="Pires J.C."/>
            <person name="Luo M."/>
            <person name="Kudrna D."/>
            <person name="Wing R.A."/>
            <person name="Meyers B.C."/>
            <person name="Yi K."/>
            <person name="Kong H."/>
            <person name="Lavrijsen P."/>
            <person name="Sunseri F."/>
            <person name="Falavigna A."/>
            <person name="Ye Y."/>
            <person name="Leebens-Mack J.H."/>
            <person name="Chen G."/>
        </authorList>
    </citation>
    <scope>NUCLEOTIDE SEQUENCE [LARGE SCALE GENOMIC DNA]</scope>
    <source>
        <strain evidence="11">cv. DH0086</strain>
    </source>
</reference>
<evidence type="ECO:0000313" key="10">
    <source>
        <dbReference type="EMBL" id="ONK76988.1"/>
    </source>
</evidence>
<dbReference type="Pfam" id="PF10483">
    <property type="entry name" value="Elong_Iki1"/>
    <property type="match status" value="1"/>
</dbReference>